<comment type="caution">
    <text evidence="2">The sequence shown here is derived from an EMBL/GenBank/DDBJ whole genome shotgun (WGS) entry which is preliminary data.</text>
</comment>
<feature type="compositionally biased region" description="Pro residues" evidence="1">
    <location>
        <begin position="10"/>
        <end position="22"/>
    </location>
</feature>
<feature type="region of interest" description="Disordered" evidence="1">
    <location>
        <begin position="1"/>
        <end position="36"/>
    </location>
</feature>
<evidence type="ECO:0000313" key="3">
    <source>
        <dbReference type="Proteomes" id="UP000265520"/>
    </source>
</evidence>
<proteinExistence type="predicted"/>
<dbReference type="Proteomes" id="UP000265520">
    <property type="component" value="Unassembled WGS sequence"/>
</dbReference>
<accession>A0A392S484</accession>
<organism evidence="2 3">
    <name type="scientific">Trifolium medium</name>
    <dbReference type="NCBI Taxonomy" id="97028"/>
    <lineage>
        <taxon>Eukaryota</taxon>
        <taxon>Viridiplantae</taxon>
        <taxon>Streptophyta</taxon>
        <taxon>Embryophyta</taxon>
        <taxon>Tracheophyta</taxon>
        <taxon>Spermatophyta</taxon>
        <taxon>Magnoliopsida</taxon>
        <taxon>eudicotyledons</taxon>
        <taxon>Gunneridae</taxon>
        <taxon>Pentapetalae</taxon>
        <taxon>rosids</taxon>
        <taxon>fabids</taxon>
        <taxon>Fabales</taxon>
        <taxon>Fabaceae</taxon>
        <taxon>Papilionoideae</taxon>
        <taxon>50 kb inversion clade</taxon>
        <taxon>NPAAA clade</taxon>
        <taxon>Hologalegina</taxon>
        <taxon>IRL clade</taxon>
        <taxon>Trifolieae</taxon>
        <taxon>Trifolium</taxon>
    </lineage>
</organism>
<protein>
    <submittedName>
        <fullName evidence="2">Uncharacterized protein</fullName>
    </submittedName>
</protein>
<dbReference type="AlphaFoldDB" id="A0A392S484"/>
<keyword evidence="3" id="KW-1185">Reference proteome</keyword>
<dbReference type="EMBL" id="LXQA010314632">
    <property type="protein sequence ID" value="MCI43242.1"/>
    <property type="molecule type" value="Genomic_DNA"/>
</dbReference>
<evidence type="ECO:0000313" key="2">
    <source>
        <dbReference type="EMBL" id="MCI43242.1"/>
    </source>
</evidence>
<reference evidence="2 3" key="1">
    <citation type="journal article" date="2018" name="Front. Plant Sci.">
        <title>Red Clover (Trifolium pratense) and Zigzag Clover (T. medium) - A Picture of Genomic Similarities and Differences.</title>
        <authorList>
            <person name="Dluhosova J."/>
            <person name="Istvanek J."/>
            <person name="Nedelnik J."/>
            <person name="Repkova J."/>
        </authorList>
    </citation>
    <scope>NUCLEOTIDE SEQUENCE [LARGE SCALE GENOMIC DNA]</scope>
    <source>
        <strain evidence="3">cv. 10/8</strain>
        <tissue evidence="2">Leaf</tissue>
    </source>
</reference>
<sequence length="53" mass="6035">MQAPTQQQPPHQPPHQPPPAHEPQPHEGYPEGPTDLSILTDYRKHRAIPIWDA</sequence>
<evidence type="ECO:0000256" key="1">
    <source>
        <dbReference type="SAM" id="MobiDB-lite"/>
    </source>
</evidence>
<name>A0A392S484_9FABA</name>